<feature type="compositionally biased region" description="Basic and acidic residues" evidence="1">
    <location>
        <begin position="161"/>
        <end position="170"/>
    </location>
</feature>
<feature type="compositionally biased region" description="Polar residues" evidence="1">
    <location>
        <begin position="151"/>
        <end position="160"/>
    </location>
</feature>
<dbReference type="PANTHER" id="PTHR40124">
    <property type="match status" value="1"/>
</dbReference>
<evidence type="ECO:0000259" key="3">
    <source>
        <dbReference type="Pfam" id="PF21294"/>
    </source>
</evidence>
<dbReference type="Pfam" id="PF21294">
    <property type="entry name" value="Polysacc_lyase_14"/>
    <property type="match status" value="2"/>
</dbReference>
<sequence length="659" mass="70459">MSSNMKTFTTLSILLTHLISAAPLPSETTTSTLPTLFVPYPAITDFATTSAISNILTGTPSISLSPTASGLSETDWSALSTVSPIQNDNQPNDPSMVPVLIEAGNTSNDNYSMSSTSSWTLSPNFSDMSSFKVSTYAAGKSNIAILKESPIKSNPNSNQDEGGRNFKSDEWDQNKNSLQILYPKGSINPGNKPQGGSEFFASPIDLTKSLNASLEYSVYFPNDFDFVKGGKLPGLYGGHKGCSGGNAAEDCFSTRLMWRAGGQGELYLYVPKDKQTPELCQTPPKSICESAYGLSIGRGAWTFAKGDWTTVRQDVWLNTPGQNDGGFNIWVNGQLVMSASDVRYRENGDSCIQGENGDDTSSTMINTIDFGQGEDITNSNSTMNYVDEDWQVSEEAITSTSTSIIGTVTVTSTLPPIGAYATSYSISSNTDISMTSSTSSMFSSVTSSASSSQISSSTSKLQRRDDQASISTSSGDDTTVSEHALVITIPITDSITTVTASPTTEFITVPTTLIATSTITNAVTITPLAITDTVYVTENNTQLPATITVTASISGLAPSVDPSYKAILIEQSSESPPEQSALMQFSGDRPQQPIILKSPPGQIVKSPEDLQNNVQAQSGCGVGFIGLFFSTFFGGHTQDWASPKDQYTYFKDFKMWINQ</sequence>
<feature type="chain" id="PRO_5008628325" description="Polysaccharide lyase 14 domain-containing protein" evidence="2">
    <location>
        <begin position="22"/>
        <end position="659"/>
    </location>
</feature>
<name>A0A1B9I2M9_9TREE</name>
<dbReference type="AlphaFoldDB" id="A0A1B9I2M9"/>
<dbReference type="Gene3D" id="2.60.120.200">
    <property type="match status" value="2"/>
</dbReference>
<feature type="domain" description="Polysaccharide lyase 14" evidence="3">
    <location>
        <begin position="612"/>
        <end position="653"/>
    </location>
</feature>
<dbReference type="GeneID" id="30172684"/>
<evidence type="ECO:0000313" key="5">
    <source>
        <dbReference type="EMBL" id="WWC70161.1"/>
    </source>
</evidence>
<accession>A0A1B9I2M9</accession>
<proteinExistence type="predicted"/>
<evidence type="ECO:0000256" key="1">
    <source>
        <dbReference type="SAM" id="MobiDB-lite"/>
    </source>
</evidence>
<organism evidence="4">
    <name type="scientific">Kwoniella pini CBS 10737</name>
    <dbReference type="NCBI Taxonomy" id="1296096"/>
    <lineage>
        <taxon>Eukaryota</taxon>
        <taxon>Fungi</taxon>
        <taxon>Dikarya</taxon>
        <taxon>Basidiomycota</taxon>
        <taxon>Agaricomycotina</taxon>
        <taxon>Tremellomycetes</taxon>
        <taxon>Tremellales</taxon>
        <taxon>Cryptococcaceae</taxon>
        <taxon>Kwoniella</taxon>
    </lineage>
</organism>
<feature type="region of interest" description="Disordered" evidence="1">
    <location>
        <begin position="147"/>
        <end position="170"/>
    </location>
</feature>
<keyword evidence="6" id="KW-1185">Reference proteome</keyword>
<dbReference type="STRING" id="1296096.A0A1B9I2M9"/>
<protein>
    <recommendedName>
        <fullName evidence="3">Polysaccharide lyase 14 domain-containing protein</fullName>
    </recommendedName>
</protein>
<reference evidence="4" key="3">
    <citation type="submission" date="2016-07" db="EMBL/GenBank/DDBJ databases">
        <title>Evolution of pathogenesis and genome organization in the Tremellales.</title>
        <authorList>
            <person name="Cuomo C."/>
            <person name="Litvintseva A."/>
            <person name="Heitman J."/>
            <person name="Chen Y."/>
            <person name="Sun S."/>
            <person name="Springer D."/>
            <person name="Dromer F."/>
            <person name="Young S."/>
            <person name="Zeng Q."/>
            <person name="Chapman S."/>
            <person name="Gujja S."/>
            <person name="Saif S."/>
            <person name="Birren B."/>
        </authorList>
    </citation>
    <scope>NUCLEOTIDE SEQUENCE</scope>
    <source>
        <strain evidence="4">CBS 10737</strain>
    </source>
</reference>
<feature type="signal peptide" evidence="2">
    <location>
        <begin position="1"/>
        <end position="21"/>
    </location>
</feature>
<keyword evidence="2" id="KW-0732">Signal</keyword>
<dbReference type="KEGG" id="kpin:30172684"/>
<reference evidence="5" key="4">
    <citation type="submission" date="2024-02" db="EMBL/GenBank/DDBJ databases">
        <title>Comparative genomics of Cryptococcus and Kwoniella reveals pathogenesis evolution and contrasting modes of karyotype evolution via chromosome fusion or intercentromeric recombination.</title>
        <authorList>
            <person name="Coelho M.A."/>
            <person name="David-Palma M."/>
            <person name="Shea T."/>
            <person name="Bowers K."/>
            <person name="McGinley-Smith S."/>
            <person name="Mohammad A.W."/>
            <person name="Gnirke A."/>
            <person name="Yurkov A.M."/>
            <person name="Nowrousian M."/>
            <person name="Sun S."/>
            <person name="Cuomo C.A."/>
            <person name="Heitman J."/>
        </authorList>
    </citation>
    <scope>NUCLEOTIDE SEQUENCE</scope>
    <source>
        <strain evidence="5">CBS 10737</strain>
    </source>
</reference>
<dbReference type="OrthoDB" id="10069995at2759"/>
<feature type="domain" description="Polysaccharide lyase 14" evidence="3">
    <location>
        <begin position="172"/>
        <end position="354"/>
    </location>
</feature>
<dbReference type="PANTHER" id="PTHR40124:SF1">
    <property type="entry name" value="DISAGGREGATASE RELATED REPEAT PROTEIN"/>
    <property type="match status" value="1"/>
</dbReference>
<reference evidence="4" key="1">
    <citation type="submission" date="2013-07" db="EMBL/GenBank/DDBJ databases">
        <title>The Genome Sequence of Cryptococcus pinus CBS10737.</title>
        <authorList>
            <consortium name="The Broad Institute Genome Sequencing Platform"/>
            <person name="Cuomo C."/>
            <person name="Litvintseva A."/>
            <person name="Chen Y."/>
            <person name="Heitman J."/>
            <person name="Sun S."/>
            <person name="Springer D."/>
            <person name="Dromer F."/>
            <person name="Young S.K."/>
            <person name="Zeng Q."/>
            <person name="Gargeya S."/>
            <person name="Fitzgerald M."/>
            <person name="Abouelleil A."/>
            <person name="Alvarado L."/>
            <person name="Berlin A.M."/>
            <person name="Chapman S.B."/>
            <person name="Dewar J."/>
            <person name="Goldberg J."/>
            <person name="Griggs A."/>
            <person name="Gujja S."/>
            <person name="Hansen M."/>
            <person name="Howarth C."/>
            <person name="Imamovic A."/>
            <person name="Larimer J."/>
            <person name="McCowan C."/>
            <person name="Murphy C."/>
            <person name="Pearson M."/>
            <person name="Priest M."/>
            <person name="Roberts A."/>
            <person name="Saif S."/>
            <person name="Shea T."/>
            <person name="Sykes S."/>
            <person name="Wortman J."/>
            <person name="Nusbaum C."/>
            <person name="Birren B."/>
        </authorList>
    </citation>
    <scope>NUCLEOTIDE SEQUENCE [LARGE SCALE GENOMIC DNA]</scope>
    <source>
        <strain evidence="4">CBS 10737</strain>
    </source>
</reference>
<reference evidence="5" key="2">
    <citation type="submission" date="2013-07" db="EMBL/GenBank/DDBJ databases">
        <authorList>
            <consortium name="The Broad Institute Genome Sequencing Platform"/>
            <person name="Cuomo C."/>
            <person name="Litvintseva A."/>
            <person name="Chen Y."/>
            <person name="Heitman J."/>
            <person name="Sun S."/>
            <person name="Springer D."/>
            <person name="Dromer F."/>
            <person name="Young S.K."/>
            <person name="Zeng Q."/>
            <person name="Gargeya S."/>
            <person name="Fitzgerald M."/>
            <person name="Abouelleil A."/>
            <person name="Alvarado L."/>
            <person name="Berlin A.M."/>
            <person name="Chapman S.B."/>
            <person name="Dewar J."/>
            <person name="Goldberg J."/>
            <person name="Griggs A."/>
            <person name="Gujja S."/>
            <person name="Hansen M."/>
            <person name="Howarth C."/>
            <person name="Imamovic A."/>
            <person name="Larimer J."/>
            <person name="McCowan C."/>
            <person name="Murphy C."/>
            <person name="Pearson M."/>
            <person name="Priest M."/>
            <person name="Roberts A."/>
            <person name="Saif S."/>
            <person name="Shea T."/>
            <person name="Sykes S."/>
            <person name="Wortman J."/>
            <person name="Nusbaum C."/>
            <person name="Birren B."/>
        </authorList>
    </citation>
    <scope>NUCLEOTIDE SEQUENCE</scope>
    <source>
        <strain evidence="5">CBS 10737</strain>
    </source>
</reference>
<dbReference type="Proteomes" id="UP000094020">
    <property type="component" value="Chromosome 5"/>
</dbReference>
<dbReference type="InterPro" id="IPR048958">
    <property type="entry name" value="Polysacc_lyase_14"/>
</dbReference>
<dbReference type="EMBL" id="KI894011">
    <property type="protein sequence ID" value="OCF49789.1"/>
    <property type="molecule type" value="Genomic_DNA"/>
</dbReference>
<gene>
    <name evidence="4" type="ORF">I206_04315</name>
    <name evidence="5" type="ORF">I206_104109</name>
</gene>
<evidence type="ECO:0000256" key="2">
    <source>
        <dbReference type="SAM" id="SignalP"/>
    </source>
</evidence>
<feature type="compositionally biased region" description="Polar residues" evidence="1">
    <location>
        <begin position="468"/>
        <end position="477"/>
    </location>
</feature>
<dbReference type="RefSeq" id="XP_019011008.1">
    <property type="nucleotide sequence ID" value="XM_019156050.1"/>
</dbReference>
<evidence type="ECO:0000313" key="4">
    <source>
        <dbReference type="EMBL" id="OCF49789.1"/>
    </source>
</evidence>
<dbReference type="EMBL" id="CP144523">
    <property type="protein sequence ID" value="WWC70161.1"/>
    <property type="molecule type" value="Genomic_DNA"/>
</dbReference>
<evidence type="ECO:0000313" key="6">
    <source>
        <dbReference type="Proteomes" id="UP000094020"/>
    </source>
</evidence>
<feature type="region of interest" description="Disordered" evidence="1">
    <location>
        <begin position="451"/>
        <end position="477"/>
    </location>
</feature>